<keyword evidence="1" id="KW-1133">Transmembrane helix</keyword>
<comment type="caution">
    <text evidence="2">The sequence shown here is derived from an EMBL/GenBank/DDBJ whole genome shotgun (WGS) entry which is preliminary data.</text>
</comment>
<organism evidence="2 3">
    <name type="scientific">Candidatus Faeciplasma gallinarum</name>
    <dbReference type="NCBI Taxonomy" id="2840799"/>
    <lineage>
        <taxon>Bacteria</taxon>
        <taxon>Bacillati</taxon>
        <taxon>Bacillota</taxon>
        <taxon>Clostridia</taxon>
        <taxon>Eubacteriales</taxon>
        <taxon>Oscillospiraceae</taxon>
        <taxon>Oscillospiraceae incertae sedis</taxon>
        <taxon>Candidatus Faeciplasma</taxon>
    </lineage>
</organism>
<protein>
    <submittedName>
        <fullName evidence="2">Uncharacterized protein</fullName>
    </submittedName>
</protein>
<dbReference type="Proteomes" id="UP000823982">
    <property type="component" value="Unassembled WGS sequence"/>
</dbReference>
<proteinExistence type="predicted"/>
<feature type="transmembrane region" description="Helical" evidence="1">
    <location>
        <begin position="6"/>
        <end position="25"/>
    </location>
</feature>
<dbReference type="AlphaFoldDB" id="A0A9D1ENJ9"/>
<dbReference type="EMBL" id="DVIR01000024">
    <property type="protein sequence ID" value="HIS24217.1"/>
    <property type="molecule type" value="Genomic_DNA"/>
</dbReference>
<name>A0A9D1ENJ9_9FIRM</name>
<reference evidence="2" key="2">
    <citation type="journal article" date="2021" name="PeerJ">
        <title>Extensive microbial diversity within the chicken gut microbiome revealed by metagenomics and culture.</title>
        <authorList>
            <person name="Gilroy R."/>
            <person name="Ravi A."/>
            <person name="Getino M."/>
            <person name="Pursley I."/>
            <person name="Horton D.L."/>
            <person name="Alikhan N.F."/>
            <person name="Baker D."/>
            <person name="Gharbi K."/>
            <person name="Hall N."/>
            <person name="Watson M."/>
            <person name="Adriaenssens E.M."/>
            <person name="Foster-Nyarko E."/>
            <person name="Jarju S."/>
            <person name="Secka A."/>
            <person name="Antonio M."/>
            <person name="Oren A."/>
            <person name="Chaudhuri R.R."/>
            <person name="La Ragione R."/>
            <person name="Hildebrand F."/>
            <person name="Pallen M.J."/>
        </authorList>
    </citation>
    <scope>NUCLEOTIDE SEQUENCE</scope>
    <source>
        <strain evidence="2">CHK157-1446</strain>
    </source>
</reference>
<keyword evidence="1" id="KW-0472">Membrane</keyword>
<gene>
    <name evidence="2" type="ORF">IAD01_02300</name>
</gene>
<evidence type="ECO:0000313" key="2">
    <source>
        <dbReference type="EMBL" id="HIS24217.1"/>
    </source>
</evidence>
<reference evidence="2" key="1">
    <citation type="submission" date="2020-10" db="EMBL/GenBank/DDBJ databases">
        <authorList>
            <person name="Gilroy R."/>
        </authorList>
    </citation>
    <scope>NUCLEOTIDE SEQUENCE</scope>
    <source>
        <strain evidence="2">CHK157-1446</strain>
    </source>
</reference>
<keyword evidence="1" id="KW-0812">Transmembrane</keyword>
<sequence>MLVYVTAAVSVLLAVVIVFLSILVYNNVQEKNLKGYNEENQRDIFAECAYVAQAHMNCRTGEDDIREIYDFACVSDWYSNYIGFCFFFEPSGYVIVTSYDYVPQRIDLEGTTPFPETPEENADAIGCVYSVYPTAVVLADDGDESTPRQYRTFDAGTCFYVVQEGGTDVYAEDGSVFDAWDRIYPGVISSYLDDPEYFSALVEPNESFRERMLKTADKQMAELEYDTESFAEHVAELREENESKITVIDRFYR</sequence>
<evidence type="ECO:0000313" key="3">
    <source>
        <dbReference type="Proteomes" id="UP000823982"/>
    </source>
</evidence>
<evidence type="ECO:0000256" key="1">
    <source>
        <dbReference type="SAM" id="Phobius"/>
    </source>
</evidence>
<accession>A0A9D1ENJ9</accession>